<feature type="region of interest" description="Disordered" evidence="1">
    <location>
        <begin position="1"/>
        <end position="31"/>
    </location>
</feature>
<dbReference type="EMBL" id="JANFYS010000001">
    <property type="protein sequence ID" value="MCQ4769044.1"/>
    <property type="molecule type" value="Genomic_DNA"/>
</dbReference>
<accession>A0AAW5JKA2</accession>
<sequence length="266" mass="26086">MLTSRFPGEVSGADLPTLTNPAGAGDMASGKQAIGQDGGVVTGSLETQSALAVLADTVSAGTVQGQPAITVSGPLGNDCILRNGASVDVSAQASAFGNAEAMDVAAGKTFTSAAGLEATGTMPIIEAKIITLNCGQTHTIPAGCHSGSGKVKAASLASQTAGTAAAKDIASGKTAWVNGVKVTGSASASAITFDITNMTVRLTNLTGVPLSTTTGGTQIIEPLETQDLTGVNLLQGLDLAAAGGGTLSYSCTMQASGVLELVVMMV</sequence>
<evidence type="ECO:0000313" key="2">
    <source>
        <dbReference type="EMBL" id="MCQ4768991.1"/>
    </source>
</evidence>
<evidence type="ECO:0000313" key="4">
    <source>
        <dbReference type="Proteomes" id="UP001204562"/>
    </source>
</evidence>
<dbReference type="Proteomes" id="UP001204562">
    <property type="component" value="Unassembled WGS sequence"/>
</dbReference>
<organism evidence="2 4">
    <name type="scientific">Intestinimonas massiliensis</name>
    <name type="common">ex Afouda et al. 2020</name>
    <dbReference type="NCBI Taxonomy" id="1673721"/>
    <lineage>
        <taxon>Bacteria</taxon>
        <taxon>Bacillati</taxon>
        <taxon>Bacillota</taxon>
        <taxon>Clostridia</taxon>
        <taxon>Eubacteriales</taxon>
        <taxon>Intestinimonas</taxon>
    </lineage>
</organism>
<protein>
    <submittedName>
        <fullName evidence="2">Uncharacterized protein</fullName>
    </submittedName>
</protein>
<proteinExistence type="predicted"/>
<comment type="caution">
    <text evidence="2">The sequence shown here is derived from an EMBL/GenBank/DDBJ whole genome shotgun (WGS) entry which is preliminary data.</text>
</comment>
<reference evidence="2" key="1">
    <citation type="submission" date="2022-06" db="EMBL/GenBank/DDBJ databases">
        <title>Isolation of gut microbiota from human fecal samples.</title>
        <authorList>
            <person name="Pamer E.G."/>
            <person name="Barat B."/>
            <person name="Waligurski E."/>
            <person name="Medina S."/>
            <person name="Paddock L."/>
            <person name="Mostad J."/>
        </authorList>
    </citation>
    <scope>NUCLEOTIDE SEQUENCE</scope>
    <source>
        <strain evidence="2">DFI.9.91</strain>
    </source>
</reference>
<gene>
    <name evidence="2" type="ORF">NE579_00740</name>
    <name evidence="3" type="ORF">NE579_01015</name>
</gene>
<dbReference type="EMBL" id="JANFYS010000001">
    <property type="protein sequence ID" value="MCQ4768991.1"/>
    <property type="molecule type" value="Genomic_DNA"/>
</dbReference>
<dbReference type="RefSeq" id="WP_256302905.1">
    <property type="nucleotide sequence ID" value="NZ_JANFYS010000001.1"/>
</dbReference>
<evidence type="ECO:0000313" key="3">
    <source>
        <dbReference type="EMBL" id="MCQ4769044.1"/>
    </source>
</evidence>
<name>A0AAW5JKA2_9FIRM</name>
<dbReference type="AlphaFoldDB" id="A0AAW5JKA2"/>
<evidence type="ECO:0000256" key="1">
    <source>
        <dbReference type="SAM" id="MobiDB-lite"/>
    </source>
</evidence>